<feature type="transmembrane region" description="Helical" evidence="2">
    <location>
        <begin position="1809"/>
        <end position="1831"/>
    </location>
</feature>
<reference evidence="3" key="1">
    <citation type="submission" date="2022-03" db="EMBL/GenBank/DDBJ databases">
        <title>Draft genome sequence of Aduncisulcus paluster, a free-living microaerophilic Fornicata.</title>
        <authorList>
            <person name="Yuyama I."/>
            <person name="Kume K."/>
            <person name="Tamura T."/>
            <person name="Inagaki Y."/>
            <person name="Hashimoto T."/>
        </authorList>
    </citation>
    <scope>NUCLEOTIDE SEQUENCE</scope>
    <source>
        <strain evidence="3">NY0171</strain>
    </source>
</reference>
<gene>
    <name evidence="3" type="ORF">ADUPG1_011101</name>
</gene>
<dbReference type="EMBL" id="BQXS01011848">
    <property type="protein sequence ID" value="GKT17429.1"/>
    <property type="molecule type" value="Genomic_DNA"/>
</dbReference>
<evidence type="ECO:0000256" key="1">
    <source>
        <dbReference type="SAM" id="MobiDB-lite"/>
    </source>
</evidence>
<feature type="transmembrane region" description="Helical" evidence="2">
    <location>
        <begin position="1516"/>
        <end position="1537"/>
    </location>
</feature>
<dbReference type="Proteomes" id="UP001057375">
    <property type="component" value="Unassembled WGS sequence"/>
</dbReference>
<comment type="caution">
    <text evidence="3">The sequence shown here is derived from an EMBL/GenBank/DDBJ whole genome shotgun (WGS) entry which is preliminary data.</text>
</comment>
<feature type="transmembrane region" description="Helical" evidence="2">
    <location>
        <begin position="1724"/>
        <end position="1742"/>
    </location>
</feature>
<keyword evidence="2" id="KW-0472">Membrane</keyword>
<feature type="region of interest" description="Disordered" evidence="1">
    <location>
        <begin position="1867"/>
        <end position="1896"/>
    </location>
</feature>
<evidence type="ECO:0000313" key="3">
    <source>
        <dbReference type="EMBL" id="GKT17429.1"/>
    </source>
</evidence>
<feature type="transmembrane region" description="Helical" evidence="2">
    <location>
        <begin position="1676"/>
        <end position="1694"/>
    </location>
</feature>
<accession>A0ABQ5JY66</accession>
<feature type="transmembrane region" description="Helical" evidence="2">
    <location>
        <begin position="1652"/>
        <end position="1670"/>
    </location>
</feature>
<feature type="transmembrane region" description="Helical" evidence="2">
    <location>
        <begin position="1748"/>
        <end position="1766"/>
    </location>
</feature>
<protein>
    <submittedName>
        <fullName evidence="3">Uncharacterized protein</fullName>
    </submittedName>
</protein>
<proteinExistence type="predicted"/>
<evidence type="ECO:0000256" key="2">
    <source>
        <dbReference type="SAM" id="Phobius"/>
    </source>
</evidence>
<name>A0ABQ5JY66_9EUKA</name>
<feature type="transmembrane region" description="Helical" evidence="2">
    <location>
        <begin position="1462"/>
        <end position="1485"/>
    </location>
</feature>
<evidence type="ECO:0000313" key="4">
    <source>
        <dbReference type="Proteomes" id="UP001057375"/>
    </source>
</evidence>
<organism evidence="3 4">
    <name type="scientific">Aduncisulcus paluster</name>
    <dbReference type="NCBI Taxonomy" id="2918883"/>
    <lineage>
        <taxon>Eukaryota</taxon>
        <taxon>Metamonada</taxon>
        <taxon>Carpediemonas-like organisms</taxon>
        <taxon>Aduncisulcus</taxon>
    </lineage>
</organism>
<feature type="compositionally biased region" description="Basic and acidic residues" evidence="1">
    <location>
        <begin position="1878"/>
        <end position="1889"/>
    </location>
</feature>
<keyword evidence="4" id="KW-1185">Reference proteome</keyword>
<keyword evidence="2" id="KW-0812">Transmembrane</keyword>
<feature type="transmembrane region" description="Helical" evidence="2">
    <location>
        <begin position="1778"/>
        <end position="1797"/>
    </location>
</feature>
<feature type="transmembrane region" description="Helical" evidence="2">
    <location>
        <begin position="1605"/>
        <end position="1632"/>
    </location>
</feature>
<keyword evidence="2" id="KW-1133">Transmembrane helix</keyword>
<feature type="transmembrane region" description="Helical" evidence="2">
    <location>
        <begin position="1374"/>
        <end position="1394"/>
    </location>
</feature>
<sequence>MNEFAEACAKSTYSDVYLTYVNSSDNPIIFDSVPTYLICPNAVNSFIVSFVSALDFQTTAVLRDFTFAGDGTSDITFYKDTTFMNLSISNAKIKIAKSDDPLIMRNVSITSSRVRVSYPSLIPYGVYLYEETTLTIVGTLQMLPGTYIEAVSDSSMQNVAIIVNGDIEFSVDSQMGKPGQIVADNIINSDGSPFLTVDGAMCHMTPDAVYTARSIDFSNINVSSWKSPLHFTGSIPPTCDIDVTVQFGLKRAAFTKCKAYRGGALQIDADVGIEHDFYFDYVTFDQCTAIGGGAFYTASPVFVKDFGVDSARPDKTKTLEDYVNDGSVSKYPLILSKCTASTGGGFVLEASASYQKNASLELLPTSRKMKSFLTIPDGATDDDLATKYAALIPFVLNDCTADYGNDYNTNTVHMCYTIDSQTYCPSMSTDFVDSVSSAAWDANVSVNDESSSDDYYASDADTFLSAFETDTGIVLSDYAISYEGGWLADVIAGSDDPDTADAVFEDNTDPLCYSDPFGNAVLCSCSIDPYMDSTDCGVSYSDFDDLDNVTDTGIVLSDYAISYEGGWLADVIAGSDDPDTADAVFEDNTDPLCYSDPFGNAVLCSCSIDPYMDSTDCGVSYSDFDDLDNVVIKEITGNPCEDDAYGSFSEECECYLNPSIDGCAVDTSGWNFYECYSESGDLDSCCESYDYPNPLCCTADSVPDDMADTCTTYNALGSEDKNISGYDTCYTDLSVKVDSVIVNTNGLATCCIIFGLDADQADECTEAFNADDFAALNILNAMTKVDENPDIDTIIETYCGDGTDGNGTATCNSFQSSTEPRSDLYDICIEYMYDSGLCCLTSAVPTITCVDPLDEATCSVSARTYPKASCGAEIVNYSLSNIGDATIAEVETLFDTCQYIDGSVDLSDTVCDLGTITEFNALGNSIDACLELYSVAECCSYSGLSHNISFFESSEQCQKYRYYTKMMEMYDNDAAASLGITDVCNALHDFETTGYLVHDGCLTFDPLDTSVCLVYNFSPVALDAAADSLTYCTTLLTNQPVNKVDCILWANEGYTKLCLDYFNAAEVAASSYSLEDLVLNDAFVKLSPLEKEVILLKRERYERMNASPRPLITPKDASISYVNTGIAIDEYSKSVTVSLYSYFGEPTISLEEDGTFITLATVTTDDVYYKTAVSPVFFQFTSSFSSVSHSQAQDIVISAPQEETYGYAYLKMYGNEVNPYKLALHLPVCSIDAALEVTGSNVFRGMCTTCSGPSTYKGIKESGAVCQICPDGANCHDGGSIGSDSGYWTWLDADTGAIVVRSDGTVIHHECPIDDTCTGNDDLLTENSYVMSTDLIDEECAEGHSGSVCLVCDEGWVRSGPNDNCGECGDTTTVALVFGGILLIQLLFMMYGCIQIAREQLNEGEGDEEPTVGEGAVEMTVSKRLDIHDSNSDIQAPIDVDGPTDPDDVDERLKNAVDVSTALSLLLSHWQLLIVAPWGVSWGVLALDSLDLSPQIFSTGLMCLWPDLFTPWSSTLFNMIFPTFVIISSFFGLPSLLRKVHRVFKKMDVGILFSLFCELFLLISTEAAASVFRVFELGKPNGMDDSISDWVWLYDVDIRLSDNSWKILCILAAVILVFNILIVPIIIAVLAVTRVKRIGRPIPLMDGLKEGFTWFLVSLLIFRQLLQILVEVVDGGNIQIFGIAILLILARLVFWKFAPFDKTDENTAMIWSPIPLMDGLKEGFTWFLVSLLIFRQLLQILVEVVDGGNIQIFGIAILLILARLVFWKFAPFDKTDENTAMIWSFDILALSYLTLGLGNILKDSPGGEWIFYIFVAISIIFNILMLVVMILSMTKYLKLVAAKKLRDVVNAGKERIAGTIKPVVDDIPSDSKMVHVPQSKEHQQSEPKKKWSWGSK</sequence>
<feature type="transmembrane region" description="Helical" evidence="2">
    <location>
        <begin position="1549"/>
        <end position="1575"/>
    </location>
</feature>